<protein>
    <recommendedName>
        <fullName evidence="1">DUF6906 domain-containing protein</fullName>
    </recommendedName>
</protein>
<dbReference type="RefSeq" id="WP_174812455.1">
    <property type="nucleotide sequence ID" value="NZ_CP054610.1"/>
</dbReference>
<keyword evidence="3" id="KW-1185">Reference proteome</keyword>
<comment type="caution">
    <text evidence="2">The sequence shown here is derived from an EMBL/GenBank/DDBJ whole genome shotgun (WGS) entry which is preliminary data.</text>
</comment>
<organism evidence="2 3">
    <name type="scientific">Paenibacillus cellulosilyticus</name>
    <dbReference type="NCBI Taxonomy" id="375489"/>
    <lineage>
        <taxon>Bacteria</taxon>
        <taxon>Bacillati</taxon>
        <taxon>Bacillota</taxon>
        <taxon>Bacilli</taxon>
        <taxon>Bacillales</taxon>
        <taxon>Paenibacillaceae</taxon>
        <taxon>Paenibacillus</taxon>
    </lineage>
</organism>
<name>A0A2V2YGV4_9BACL</name>
<dbReference type="Proteomes" id="UP000246635">
    <property type="component" value="Unassembled WGS sequence"/>
</dbReference>
<reference evidence="2 3" key="1">
    <citation type="submission" date="2018-05" db="EMBL/GenBank/DDBJ databases">
        <title>Genomic Encyclopedia of Type Strains, Phase III (KMG-III): the genomes of soil and plant-associated and newly described type strains.</title>
        <authorList>
            <person name="Whitman W."/>
        </authorList>
    </citation>
    <scope>NUCLEOTIDE SEQUENCE [LARGE SCALE GENOMIC DNA]</scope>
    <source>
        <strain evidence="2 3">CECT 5696</strain>
    </source>
</reference>
<gene>
    <name evidence="2" type="ORF">DFQ01_14418</name>
</gene>
<sequence>MKHGKNPTRRQKMGIQAAGLTSDNWLVVKDLPGEMTIVHRLIDQTRVIFK</sequence>
<dbReference type="EMBL" id="QGTQ01000044">
    <property type="protein sequence ID" value="PWV90242.1"/>
    <property type="molecule type" value="Genomic_DNA"/>
</dbReference>
<dbReference type="Pfam" id="PF21847">
    <property type="entry name" value="DUF6906"/>
    <property type="match status" value="1"/>
</dbReference>
<evidence type="ECO:0000259" key="1">
    <source>
        <dbReference type="Pfam" id="PF21847"/>
    </source>
</evidence>
<dbReference type="AlphaFoldDB" id="A0A2V2YGV4"/>
<feature type="domain" description="DUF6906" evidence="1">
    <location>
        <begin position="1"/>
        <end position="50"/>
    </location>
</feature>
<evidence type="ECO:0000313" key="3">
    <source>
        <dbReference type="Proteomes" id="UP000246635"/>
    </source>
</evidence>
<accession>A0A2V2YGV4</accession>
<dbReference type="InterPro" id="IPR054201">
    <property type="entry name" value="DUF6906"/>
</dbReference>
<proteinExistence type="predicted"/>
<evidence type="ECO:0000313" key="2">
    <source>
        <dbReference type="EMBL" id="PWV90242.1"/>
    </source>
</evidence>